<proteinExistence type="predicted"/>
<accession>A0A0L9UL75</accession>
<protein>
    <submittedName>
        <fullName evidence="2">Uncharacterized protein</fullName>
    </submittedName>
</protein>
<evidence type="ECO:0000313" key="3">
    <source>
        <dbReference type="Proteomes" id="UP000053144"/>
    </source>
</evidence>
<evidence type="ECO:0000256" key="1">
    <source>
        <dbReference type="SAM" id="MobiDB-lite"/>
    </source>
</evidence>
<sequence>MIDGICASFIEEFMMHPKKKEREQQEGEEKTEICLSTESESRPKIRPKGVVDGQQVNIHVLLFVGIEAETLWRGSGSATITNRWSSKVAATTRGRWSVRFVVQGGRVRFGISVAVLVGGGDHVLG</sequence>
<feature type="region of interest" description="Disordered" evidence="1">
    <location>
        <begin position="17"/>
        <end position="47"/>
    </location>
</feature>
<dbReference type="EMBL" id="CM003375">
    <property type="protein sequence ID" value="KOM43655.1"/>
    <property type="molecule type" value="Genomic_DNA"/>
</dbReference>
<evidence type="ECO:0000313" key="2">
    <source>
        <dbReference type="EMBL" id="KOM43655.1"/>
    </source>
</evidence>
<organism evidence="2 3">
    <name type="scientific">Phaseolus angularis</name>
    <name type="common">Azuki bean</name>
    <name type="synonym">Vigna angularis</name>
    <dbReference type="NCBI Taxonomy" id="3914"/>
    <lineage>
        <taxon>Eukaryota</taxon>
        <taxon>Viridiplantae</taxon>
        <taxon>Streptophyta</taxon>
        <taxon>Embryophyta</taxon>
        <taxon>Tracheophyta</taxon>
        <taxon>Spermatophyta</taxon>
        <taxon>Magnoliopsida</taxon>
        <taxon>eudicotyledons</taxon>
        <taxon>Gunneridae</taxon>
        <taxon>Pentapetalae</taxon>
        <taxon>rosids</taxon>
        <taxon>fabids</taxon>
        <taxon>Fabales</taxon>
        <taxon>Fabaceae</taxon>
        <taxon>Papilionoideae</taxon>
        <taxon>50 kb inversion clade</taxon>
        <taxon>NPAAA clade</taxon>
        <taxon>indigoferoid/millettioid clade</taxon>
        <taxon>Phaseoleae</taxon>
        <taxon>Vigna</taxon>
    </lineage>
</organism>
<dbReference type="AlphaFoldDB" id="A0A0L9UL75"/>
<dbReference type="Proteomes" id="UP000053144">
    <property type="component" value="Chromosome 5"/>
</dbReference>
<dbReference type="Gramene" id="KOM43655">
    <property type="protein sequence ID" value="KOM43655"/>
    <property type="gene ID" value="LR48_Vigan05g126000"/>
</dbReference>
<name>A0A0L9UL75_PHAAN</name>
<feature type="compositionally biased region" description="Basic and acidic residues" evidence="1">
    <location>
        <begin position="20"/>
        <end position="32"/>
    </location>
</feature>
<reference evidence="3" key="1">
    <citation type="journal article" date="2015" name="Proc. Natl. Acad. Sci. U.S.A.">
        <title>Genome sequencing of adzuki bean (Vigna angularis) provides insight into high starch and low fat accumulation and domestication.</title>
        <authorList>
            <person name="Yang K."/>
            <person name="Tian Z."/>
            <person name="Chen C."/>
            <person name="Luo L."/>
            <person name="Zhao B."/>
            <person name="Wang Z."/>
            <person name="Yu L."/>
            <person name="Li Y."/>
            <person name="Sun Y."/>
            <person name="Li W."/>
            <person name="Chen Y."/>
            <person name="Li Y."/>
            <person name="Zhang Y."/>
            <person name="Ai D."/>
            <person name="Zhao J."/>
            <person name="Shang C."/>
            <person name="Ma Y."/>
            <person name="Wu B."/>
            <person name="Wang M."/>
            <person name="Gao L."/>
            <person name="Sun D."/>
            <person name="Zhang P."/>
            <person name="Guo F."/>
            <person name="Wang W."/>
            <person name="Li Y."/>
            <person name="Wang J."/>
            <person name="Varshney R.K."/>
            <person name="Wang J."/>
            <person name="Ling H.Q."/>
            <person name="Wan P."/>
        </authorList>
    </citation>
    <scope>NUCLEOTIDE SEQUENCE</scope>
    <source>
        <strain evidence="3">cv. Jingnong 6</strain>
    </source>
</reference>
<gene>
    <name evidence="2" type="ORF">LR48_Vigan05g126000</name>
</gene>